<proteinExistence type="predicted"/>
<feature type="compositionally biased region" description="Gly residues" evidence="1">
    <location>
        <begin position="17"/>
        <end position="26"/>
    </location>
</feature>
<evidence type="ECO:0000256" key="1">
    <source>
        <dbReference type="SAM" id="MobiDB-lite"/>
    </source>
</evidence>
<feature type="compositionally biased region" description="Gly residues" evidence="1">
    <location>
        <begin position="264"/>
        <end position="275"/>
    </location>
</feature>
<keyword evidence="3" id="KW-1185">Reference proteome</keyword>
<dbReference type="WBParaSite" id="HPLM_0000729601-mRNA-1">
    <property type="protein sequence ID" value="HPLM_0000729601-mRNA-1"/>
    <property type="gene ID" value="HPLM_0000729601"/>
</dbReference>
<dbReference type="AlphaFoldDB" id="A0A0N4WAA2"/>
<gene>
    <name evidence="2" type="ORF">HPLM_LOCUS7288</name>
</gene>
<dbReference type="OMA" id="DERSHDK"/>
<evidence type="ECO:0000313" key="3">
    <source>
        <dbReference type="Proteomes" id="UP000268014"/>
    </source>
</evidence>
<dbReference type="Proteomes" id="UP000268014">
    <property type="component" value="Unassembled WGS sequence"/>
</dbReference>
<reference evidence="2 3" key="2">
    <citation type="submission" date="2018-11" db="EMBL/GenBank/DDBJ databases">
        <authorList>
            <consortium name="Pathogen Informatics"/>
        </authorList>
    </citation>
    <scope>NUCLEOTIDE SEQUENCE [LARGE SCALE GENOMIC DNA]</scope>
    <source>
        <strain evidence="2 3">MHpl1</strain>
    </source>
</reference>
<feature type="compositionally biased region" description="Basic and acidic residues" evidence="1">
    <location>
        <begin position="234"/>
        <end position="243"/>
    </location>
</feature>
<feature type="compositionally biased region" description="Basic and acidic residues" evidence="1">
    <location>
        <begin position="160"/>
        <end position="169"/>
    </location>
</feature>
<feature type="compositionally biased region" description="Gly residues" evidence="1">
    <location>
        <begin position="93"/>
        <end position="109"/>
    </location>
</feature>
<dbReference type="OrthoDB" id="10591428at2759"/>
<name>A0A0N4WAA2_HAEPC</name>
<dbReference type="EMBL" id="UZAF01016632">
    <property type="protein sequence ID" value="VDO31442.1"/>
    <property type="molecule type" value="Genomic_DNA"/>
</dbReference>
<organism evidence="4">
    <name type="scientific">Haemonchus placei</name>
    <name type="common">Barber's pole worm</name>
    <dbReference type="NCBI Taxonomy" id="6290"/>
    <lineage>
        <taxon>Eukaryota</taxon>
        <taxon>Metazoa</taxon>
        <taxon>Ecdysozoa</taxon>
        <taxon>Nematoda</taxon>
        <taxon>Chromadorea</taxon>
        <taxon>Rhabditida</taxon>
        <taxon>Rhabditina</taxon>
        <taxon>Rhabditomorpha</taxon>
        <taxon>Strongyloidea</taxon>
        <taxon>Trichostrongylidae</taxon>
        <taxon>Haemonchus</taxon>
    </lineage>
</organism>
<evidence type="ECO:0000313" key="2">
    <source>
        <dbReference type="EMBL" id="VDO31442.1"/>
    </source>
</evidence>
<reference evidence="4" key="1">
    <citation type="submission" date="2017-02" db="UniProtKB">
        <authorList>
            <consortium name="WormBaseParasite"/>
        </authorList>
    </citation>
    <scope>IDENTIFICATION</scope>
</reference>
<accession>A0A0N4WAA2</accession>
<feature type="compositionally biased region" description="Basic and acidic residues" evidence="1">
    <location>
        <begin position="290"/>
        <end position="315"/>
    </location>
</feature>
<feature type="compositionally biased region" description="Basic and acidic residues" evidence="1">
    <location>
        <begin position="326"/>
        <end position="339"/>
    </location>
</feature>
<protein>
    <submittedName>
        <fullName evidence="4">Btz domain-containing protein</fullName>
    </submittedName>
</protein>
<feature type="compositionally biased region" description="Basic and acidic residues" evidence="1">
    <location>
        <begin position="182"/>
        <end position="225"/>
    </location>
</feature>
<feature type="compositionally biased region" description="Basic and acidic residues" evidence="1">
    <location>
        <begin position="48"/>
        <end position="58"/>
    </location>
</feature>
<evidence type="ECO:0000313" key="4">
    <source>
        <dbReference type="WBParaSite" id="HPLM_0000729601-mRNA-1"/>
    </source>
</evidence>
<sequence length="380" mass="42592">MGFGENASFGAVPAFGGYRGGSGGFQGHQSNGPDRRSPRGRGGGGNFSDRRENRRQVEDWDSEIEQRNFPSHGRFDDSPQFSDPGKPREFDGESGGQKFGDSRSGGFGGPRRNNDSRPGENFNQYRNSNRGGGFAGRYQCEDDGRAFKSSGRGLYSDEDPPTRDRRAGFENDEDQGRPSNRRSNDFERNERDGGRENWDMGERKFNDRSRFSANDDRNDGRDKNRGFGNNADGYRQEYRRRDGFAPSRGNFENNGYDDREPTGKFGGYKGDGPRSGGPDDNRGRYQSRPFDSRNDDFVKSGYGRERGNDQRRIFENRSGGFARNNQDGDDRRFDNRFNENEGGYGGGGRSSPYSRRGYGDRNDSGPPGRALGKTAAYTQI</sequence>
<feature type="region of interest" description="Disordered" evidence="1">
    <location>
        <begin position="1"/>
        <end position="380"/>
    </location>
</feature>